<feature type="binding site" evidence="5">
    <location>
        <position position="145"/>
    </location>
    <ligand>
        <name>Zn(2+)</name>
        <dbReference type="ChEBI" id="CHEBI:29105"/>
        <label>1</label>
    </ligand>
</feature>
<protein>
    <recommendedName>
        <fullName evidence="3">Peptidase T</fullName>
        <ecNumber evidence="3">3.4.11.4</ecNumber>
    </recommendedName>
</protein>
<dbReference type="NCBIfam" id="NF009920">
    <property type="entry name" value="PRK13381.1"/>
    <property type="match status" value="1"/>
</dbReference>
<feature type="domain" description="Peptidase M20 dimerisation" evidence="6">
    <location>
        <begin position="212"/>
        <end position="306"/>
    </location>
</feature>
<dbReference type="eggNOG" id="COG2195">
    <property type="taxonomic scope" value="Bacteria"/>
</dbReference>
<dbReference type="EC" id="3.4.11.4" evidence="3"/>
<dbReference type="RefSeq" id="WP_037909537.1">
    <property type="nucleotide sequence ID" value="NZ_JEMU01000012.1"/>
</dbReference>
<proteinExistence type="predicted"/>
<dbReference type="GO" id="GO:0008270">
    <property type="term" value="F:zinc ion binding"/>
    <property type="evidence" value="ECO:0007669"/>
    <property type="project" value="InterPro"/>
</dbReference>
<comment type="caution">
    <text evidence="7">The sequence shown here is derived from an EMBL/GenBank/DDBJ whole genome shotgun (WGS) entry which is preliminary data.</text>
</comment>
<feature type="active site" description="Proton acceptor" evidence="4">
    <location>
        <position position="179"/>
    </location>
</feature>
<dbReference type="GO" id="GO:0006508">
    <property type="term" value="P:proteolysis"/>
    <property type="evidence" value="ECO:0007669"/>
    <property type="project" value="UniProtKB-UniRule"/>
</dbReference>
<sequence>MRSAFDDELEARLVRYAAIDSQSDATSPTSPSTEIQLQMSQLLVEELLEMGAEDVALTEYGVVLATIPATVEDAPVMGWLAHVDTAPQFHASGVKPVVHRGYNGGDITFADAPELKLSPENSPYLGEKMGEDIITASGTTLLGGDDKAGVAIAMTAARHLLNNRQIPHGKIRLAFTPDEEIGRGVDTRLPADLGADFAYTFDGGKPGEVEFETFSADGAVIKVAGVSAHPGFAKDKMVNALHLVSKIIMTLPQVTMTPDTTEGTEGFIHVSEVNGGSTEAEIVLILRDFEREGLAAKGDLLRQICQTVAATEPRAEITCEIRPQYRNMRYWLEEDMTPVHLAHAAVRKAGLEPVSIPIRGGTDGSRLTEMGVPCPNIFTGMQEIHGPLEWISVQDMAQATQVALELAQLAAGSE</sequence>
<dbReference type="InterPro" id="IPR011650">
    <property type="entry name" value="Peptidase_M20_dimer"/>
</dbReference>
<dbReference type="Gene3D" id="3.30.70.360">
    <property type="match status" value="1"/>
</dbReference>
<evidence type="ECO:0000256" key="4">
    <source>
        <dbReference type="PIRSR" id="PIRSR037215-1"/>
    </source>
</evidence>
<dbReference type="EMBL" id="JEMU01000012">
    <property type="protein sequence ID" value="KAJ02319.1"/>
    <property type="molecule type" value="Genomic_DNA"/>
</dbReference>
<dbReference type="Pfam" id="PF07687">
    <property type="entry name" value="M20_dimer"/>
    <property type="match status" value="1"/>
</dbReference>
<accession>A0A061SSE6</accession>
<dbReference type="SUPFAM" id="SSF55031">
    <property type="entry name" value="Bacterial exopeptidase dimerisation domain"/>
    <property type="match status" value="1"/>
</dbReference>
<keyword evidence="2 5" id="KW-0862">Zinc</keyword>
<keyword evidence="7" id="KW-0645">Protease</keyword>
<dbReference type="SUPFAM" id="SSF53187">
    <property type="entry name" value="Zn-dependent exopeptidases"/>
    <property type="match status" value="1"/>
</dbReference>
<dbReference type="Pfam" id="PF01546">
    <property type="entry name" value="Peptidase_M20"/>
    <property type="match status" value="1"/>
</dbReference>
<evidence type="ECO:0000313" key="7">
    <source>
        <dbReference type="EMBL" id="KAJ02319.1"/>
    </source>
</evidence>
<reference evidence="7 8" key="1">
    <citation type="journal article" date="2014" name="Genome Announc.">
        <title>Draft Genome Sequences of Two Isolates of the Roseobacter Group, Sulfitobacter sp. Strains 3SOLIMAR09 and 1FIGIMAR09, from Harbors of Mallorca Island (Mediterranean Sea).</title>
        <authorList>
            <person name="Mas-Llado M."/>
            <person name="Pina-Villalonga J.M."/>
            <person name="Brunet-Galmes I."/>
            <person name="Nogales B."/>
            <person name="Bosch R."/>
        </authorList>
    </citation>
    <scope>NUCLEOTIDE SEQUENCE [LARGE SCALE GENOMIC DNA]</scope>
    <source>
        <strain evidence="7 8">1FIGIMAR09</strain>
    </source>
</reference>
<dbReference type="PANTHER" id="PTHR42994:SF1">
    <property type="entry name" value="PEPTIDASE T"/>
    <property type="match status" value="1"/>
</dbReference>
<dbReference type="NCBIfam" id="NF003976">
    <property type="entry name" value="PRK05469.1"/>
    <property type="match status" value="1"/>
</dbReference>
<dbReference type="GO" id="GO:0006518">
    <property type="term" value="P:peptide metabolic process"/>
    <property type="evidence" value="ECO:0007669"/>
    <property type="project" value="InterPro"/>
</dbReference>
<keyword evidence="8" id="KW-1185">Reference proteome</keyword>
<dbReference type="NCBIfam" id="TIGR01882">
    <property type="entry name" value="peptidase-T"/>
    <property type="match status" value="1"/>
</dbReference>
<dbReference type="InterPro" id="IPR036264">
    <property type="entry name" value="Bact_exopeptidase_dim_dom"/>
</dbReference>
<evidence type="ECO:0000256" key="2">
    <source>
        <dbReference type="ARBA" id="ARBA00022833"/>
    </source>
</evidence>
<dbReference type="GO" id="GO:0005829">
    <property type="term" value="C:cytosol"/>
    <property type="evidence" value="ECO:0007669"/>
    <property type="project" value="TreeGrafter"/>
</dbReference>
<name>A0A061SSE6_9RHOB</name>
<feature type="binding site" evidence="5">
    <location>
        <position position="202"/>
    </location>
    <ligand>
        <name>Zn(2+)</name>
        <dbReference type="ChEBI" id="CHEBI:29105"/>
        <label>1</label>
    </ligand>
</feature>
<dbReference type="AlphaFoldDB" id="A0A061SSE6"/>
<feature type="binding site" evidence="5">
    <location>
        <position position="82"/>
    </location>
    <ligand>
        <name>Zn(2+)</name>
        <dbReference type="ChEBI" id="CHEBI:29105"/>
        <label>1</label>
    </ligand>
</feature>
<feature type="active site" evidence="4">
    <location>
        <position position="84"/>
    </location>
</feature>
<feature type="binding site" evidence="5">
    <location>
        <position position="180"/>
    </location>
    <ligand>
        <name>Zn(2+)</name>
        <dbReference type="ChEBI" id="CHEBI:29105"/>
        <label>2</label>
    </ligand>
</feature>
<evidence type="ECO:0000259" key="6">
    <source>
        <dbReference type="Pfam" id="PF07687"/>
    </source>
</evidence>
<dbReference type="Proteomes" id="UP000027337">
    <property type="component" value="Unassembled WGS sequence"/>
</dbReference>
<dbReference type="InterPro" id="IPR010161">
    <property type="entry name" value="Peptidase_M20B"/>
</dbReference>
<evidence type="ECO:0000256" key="1">
    <source>
        <dbReference type="ARBA" id="ARBA00022801"/>
    </source>
</evidence>
<feature type="binding site" evidence="5">
    <location>
        <position position="385"/>
    </location>
    <ligand>
        <name>Zn(2+)</name>
        <dbReference type="ChEBI" id="CHEBI:29105"/>
        <label>2</label>
    </ligand>
</feature>
<dbReference type="PIRSF" id="PIRSF037215">
    <property type="entry name" value="Peptidase_M20B"/>
    <property type="match status" value="1"/>
</dbReference>
<evidence type="ECO:0000256" key="3">
    <source>
        <dbReference type="NCBIfam" id="TIGR01882"/>
    </source>
</evidence>
<keyword evidence="5" id="KW-0479">Metal-binding</keyword>
<dbReference type="Gene3D" id="3.40.630.10">
    <property type="entry name" value="Zn peptidases"/>
    <property type="match status" value="1"/>
</dbReference>
<feature type="binding site" evidence="5">
    <location>
        <position position="145"/>
    </location>
    <ligand>
        <name>Zn(2+)</name>
        <dbReference type="ChEBI" id="CHEBI:29105"/>
        <label>2</label>
    </ligand>
</feature>
<dbReference type="GO" id="GO:0045148">
    <property type="term" value="F:tripeptide aminopeptidase activity"/>
    <property type="evidence" value="ECO:0007669"/>
    <property type="project" value="UniProtKB-UniRule"/>
</dbReference>
<evidence type="ECO:0000313" key="8">
    <source>
        <dbReference type="Proteomes" id="UP000027337"/>
    </source>
</evidence>
<gene>
    <name evidence="7" type="ORF">PM02_14020</name>
</gene>
<dbReference type="PANTHER" id="PTHR42994">
    <property type="entry name" value="PEPTIDASE T"/>
    <property type="match status" value="1"/>
</dbReference>
<evidence type="ECO:0000256" key="5">
    <source>
        <dbReference type="PIRSR" id="PIRSR037215-2"/>
    </source>
</evidence>
<keyword evidence="7" id="KW-0031">Aminopeptidase</keyword>
<dbReference type="STRING" id="83219.PM02_14020"/>
<keyword evidence="1 7" id="KW-0378">Hydrolase</keyword>
<organism evidence="7 8">
    <name type="scientific">Sulfitobacter mediterraneus</name>
    <dbReference type="NCBI Taxonomy" id="83219"/>
    <lineage>
        <taxon>Bacteria</taxon>
        <taxon>Pseudomonadati</taxon>
        <taxon>Pseudomonadota</taxon>
        <taxon>Alphaproteobacteria</taxon>
        <taxon>Rhodobacterales</taxon>
        <taxon>Roseobacteraceae</taxon>
        <taxon>Sulfitobacter</taxon>
    </lineage>
</organism>
<dbReference type="InterPro" id="IPR002933">
    <property type="entry name" value="Peptidase_M20"/>
</dbReference>
<comment type="cofactor">
    <cofactor evidence="5">
        <name>Zn(2+)</name>
        <dbReference type="ChEBI" id="CHEBI:29105"/>
    </cofactor>
    <text evidence="5">Binds 2 Zn(2+) ions per subunit.</text>
</comment>